<sequence>MSAYNQCTAVSEEARQQEWLEVSSGISLALQGEEELPDDVVPYDSTLDNTENEQKLDALGRIQAALKARETAKAVALLRAGQELWPGQSMFGSQEEETEFQALKEIFFANFAGFVDIVPPCSSSVADLFGSSYNLEFSFVVKDCRRDPLMVPDQTKLTNGVNWLHPTRKKALSNGCCDAVDQFKQST</sequence>
<dbReference type="Proteomes" id="UP000821866">
    <property type="component" value="Chromosome 6"/>
</dbReference>
<dbReference type="EMBL" id="JABSTU010000008">
    <property type="protein sequence ID" value="KAH8022869.1"/>
    <property type="molecule type" value="Genomic_DNA"/>
</dbReference>
<comment type="caution">
    <text evidence="1">The sequence shown here is derived from an EMBL/GenBank/DDBJ whole genome shotgun (WGS) entry which is preliminary data.</text>
</comment>
<name>A0A9J6DL20_RHIMP</name>
<evidence type="ECO:0000313" key="1">
    <source>
        <dbReference type="EMBL" id="KAH8022869.1"/>
    </source>
</evidence>
<evidence type="ECO:0000313" key="2">
    <source>
        <dbReference type="Proteomes" id="UP000821866"/>
    </source>
</evidence>
<proteinExistence type="predicted"/>
<accession>A0A9J6DL20</accession>
<keyword evidence="2" id="KW-1185">Reference proteome</keyword>
<dbReference type="AlphaFoldDB" id="A0A9J6DL20"/>
<dbReference type="VEuPathDB" id="VectorBase:LOC119172722"/>
<protein>
    <submittedName>
        <fullName evidence="1">Uncharacterized protein</fullName>
    </submittedName>
</protein>
<reference evidence="1" key="2">
    <citation type="submission" date="2021-09" db="EMBL/GenBank/DDBJ databases">
        <authorList>
            <person name="Jia N."/>
            <person name="Wang J."/>
            <person name="Shi W."/>
            <person name="Du L."/>
            <person name="Sun Y."/>
            <person name="Zhan W."/>
            <person name="Jiang J."/>
            <person name="Wang Q."/>
            <person name="Zhang B."/>
            <person name="Ji P."/>
            <person name="Sakyi L.B."/>
            <person name="Cui X."/>
            <person name="Yuan T."/>
            <person name="Jiang B."/>
            <person name="Yang W."/>
            <person name="Lam T.T.-Y."/>
            <person name="Chang Q."/>
            <person name="Ding S."/>
            <person name="Wang X."/>
            <person name="Zhu J."/>
            <person name="Ruan X."/>
            <person name="Zhao L."/>
            <person name="Wei J."/>
            <person name="Que T."/>
            <person name="Du C."/>
            <person name="Cheng J."/>
            <person name="Dai P."/>
            <person name="Han X."/>
            <person name="Huang E."/>
            <person name="Gao Y."/>
            <person name="Liu J."/>
            <person name="Shao H."/>
            <person name="Ye R."/>
            <person name="Li L."/>
            <person name="Wei W."/>
            <person name="Wang X."/>
            <person name="Wang C."/>
            <person name="Huo Q."/>
            <person name="Li W."/>
            <person name="Guo W."/>
            <person name="Chen H."/>
            <person name="Chen S."/>
            <person name="Zhou L."/>
            <person name="Zhou L."/>
            <person name="Ni X."/>
            <person name="Tian J."/>
            <person name="Zhou Y."/>
            <person name="Sheng Y."/>
            <person name="Liu T."/>
            <person name="Pan Y."/>
            <person name="Xia L."/>
            <person name="Li J."/>
            <person name="Zhao F."/>
            <person name="Cao W."/>
        </authorList>
    </citation>
    <scope>NUCLEOTIDE SEQUENCE</scope>
    <source>
        <strain evidence="1">Rmic-2018</strain>
        <tissue evidence="1">Larvae</tissue>
    </source>
</reference>
<gene>
    <name evidence="1" type="ORF">HPB51_006227</name>
</gene>
<organism evidence="1 2">
    <name type="scientific">Rhipicephalus microplus</name>
    <name type="common">Cattle tick</name>
    <name type="synonym">Boophilus microplus</name>
    <dbReference type="NCBI Taxonomy" id="6941"/>
    <lineage>
        <taxon>Eukaryota</taxon>
        <taxon>Metazoa</taxon>
        <taxon>Ecdysozoa</taxon>
        <taxon>Arthropoda</taxon>
        <taxon>Chelicerata</taxon>
        <taxon>Arachnida</taxon>
        <taxon>Acari</taxon>
        <taxon>Parasitiformes</taxon>
        <taxon>Ixodida</taxon>
        <taxon>Ixodoidea</taxon>
        <taxon>Ixodidae</taxon>
        <taxon>Rhipicephalinae</taxon>
        <taxon>Rhipicephalus</taxon>
        <taxon>Boophilus</taxon>
    </lineage>
</organism>
<reference evidence="1" key="1">
    <citation type="journal article" date="2020" name="Cell">
        <title>Large-Scale Comparative Analyses of Tick Genomes Elucidate Their Genetic Diversity and Vector Capacities.</title>
        <authorList>
            <consortium name="Tick Genome and Microbiome Consortium (TIGMIC)"/>
            <person name="Jia N."/>
            <person name="Wang J."/>
            <person name="Shi W."/>
            <person name="Du L."/>
            <person name="Sun Y."/>
            <person name="Zhan W."/>
            <person name="Jiang J.F."/>
            <person name="Wang Q."/>
            <person name="Zhang B."/>
            <person name="Ji P."/>
            <person name="Bell-Sakyi L."/>
            <person name="Cui X.M."/>
            <person name="Yuan T.T."/>
            <person name="Jiang B.G."/>
            <person name="Yang W.F."/>
            <person name="Lam T.T."/>
            <person name="Chang Q.C."/>
            <person name="Ding S.J."/>
            <person name="Wang X.J."/>
            <person name="Zhu J.G."/>
            <person name="Ruan X.D."/>
            <person name="Zhao L."/>
            <person name="Wei J.T."/>
            <person name="Ye R.Z."/>
            <person name="Que T.C."/>
            <person name="Du C.H."/>
            <person name="Zhou Y.H."/>
            <person name="Cheng J.X."/>
            <person name="Dai P.F."/>
            <person name="Guo W.B."/>
            <person name="Han X.H."/>
            <person name="Huang E.J."/>
            <person name="Li L.F."/>
            <person name="Wei W."/>
            <person name="Gao Y.C."/>
            <person name="Liu J.Z."/>
            <person name="Shao H.Z."/>
            <person name="Wang X."/>
            <person name="Wang C.C."/>
            <person name="Yang T.C."/>
            <person name="Huo Q.B."/>
            <person name="Li W."/>
            <person name="Chen H.Y."/>
            <person name="Chen S.E."/>
            <person name="Zhou L.G."/>
            <person name="Ni X.B."/>
            <person name="Tian J.H."/>
            <person name="Sheng Y."/>
            <person name="Liu T."/>
            <person name="Pan Y.S."/>
            <person name="Xia L.Y."/>
            <person name="Li J."/>
            <person name="Zhao F."/>
            <person name="Cao W.C."/>
        </authorList>
    </citation>
    <scope>NUCLEOTIDE SEQUENCE</scope>
    <source>
        <strain evidence="1">Rmic-2018</strain>
    </source>
</reference>